<keyword evidence="3" id="KW-0004">4Fe-4S</keyword>
<keyword evidence="6" id="KW-0378">Hydrolase</keyword>
<dbReference type="Pfam" id="PF03167">
    <property type="entry name" value="UDG"/>
    <property type="match status" value="1"/>
</dbReference>
<evidence type="ECO:0000313" key="11">
    <source>
        <dbReference type="EMBL" id="REF86325.1"/>
    </source>
</evidence>
<evidence type="ECO:0000256" key="4">
    <source>
        <dbReference type="ARBA" id="ARBA00022723"/>
    </source>
</evidence>
<keyword evidence="12" id="KW-1185">Reference proteome</keyword>
<evidence type="ECO:0000256" key="3">
    <source>
        <dbReference type="ARBA" id="ARBA00022485"/>
    </source>
</evidence>
<dbReference type="GO" id="GO:0046872">
    <property type="term" value="F:metal ion binding"/>
    <property type="evidence" value="ECO:0007669"/>
    <property type="project" value="UniProtKB-KW"/>
</dbReference>
<comment type="caution">
    <text evidence="11">The sequence shown here is derived from an EMBL/GenBank/DDBJ whole genome shotgun (WGS) entry which is preliminary data.</text>
</comment>
<dbReference type="Proteomes" id="UP000256900">
    <property type="component" value="Unassembled WGS sequence"/>
</dbReference>
<dbReference type="InterPro" id="IPR005273">
    <property type="entry name" value="Ura-DNA_glyco_family4"/>
</dbReference>
<dbReference type="SUPFAM" id="SSF52141">
    <property type="entry name" value="Uracil-DNA glycosylase-like"/>
    <property type="match status" value="1"/>
</dbReference>
<dbReference type="CDD" id="cd10030">
    <property type="entry name" value="UDG-F4_TTUDGA_SPO1dp_like"/>
    <property type="match status" value="1"/>
</dbReference>
<keyword evidence="9" id="KW-0234">DNA repair</keyword>
<evidence type="ECO:0000256" key="7">
    <source>
        <dbReference type="ARBA" id="ARBA00023004"/>
    </source>
</evidence>
<evidence type="ECO:0000256" key="9">
    <source>
        <dbReference type="ARBA" id="ARBA00023204"/>
    </source>
</evidence>
<dbReference type="SMART" id="SM00986">
    <property type="entry name" value="UDG"/>
    <property type="match status" value="1"/>
</dbReference>
<proteinExistence type="inferred from homology"/>
<feature type="domain" description="Uracil-DNA glycosylase-like" evidence="10">
    <location>
        <begin position="37"/>
        <end position="196"/>
    </location>
</feature>
<evidence type="ECO:0000259" key="10">
    <source>
        <dbReference type="SMART" id="SM00986"/>
    </source>
</evidence>
<dbReference type="GO" id="GO:0006281">
    <property type="term" value="P:DNA repair"/>
    <property type="evidence" value="ECO:0007669"/>
    <property type="project" value="UniProtKB-KW"/>
</dbReference>
<dbReference type="RefSeq" id="WP_115836878.1">
    <property type="nucleotide sequence ID" value="NZ_CP025086.1"/>
</dbReference>
<name>A0A3D9YUY5_9HYPH</name>
<evidence type="ECO:0000256" key="1">
    <source>
        <dbReference type="ARBA" id="ARBA00006521"/>
    </source>
</evidence>
<dbReference type="EMBL" id="QUMO01000003">
    <property type="protein sequence ID" value="REF86325.1"/>
    <property type="molecule type" value="Genomic_DNA"/>
</dbReference>
<dbReference type="GO" id="GO:0097506">
    <property type="term" value="F:deaminated base DNA N-glycosylase activity"/>
    <property type="evidence" value="ECO:0007669"/>
    <property type="project" value="UniProtKB-ARBA"/>
</dbReference>
<dbReference type="InterPro" id="IPR036895">
    <property type="entry name" value="Uracil-DNA_glycosylase-like_sf"/>
</dbReference>
<dbReference type="GO" id="GO:0051539">
    <property type="term" value="F:4 iron, 4 sulfur cluster binding"/>
    <property type="evidence" value="ECO:0007669"/>
    <property type="project" value="UniProtKB-KW"/>
</dbReference>
<dbReference type="PANTHER" id="PTHR33693:SF9">
    <property type="entry name" value="TYPE-4 URACIL-DNA GLYCOSYLASE"/>
    <property type="match status" value="1"/>
</dbReference>
<dbReference type="InterPro" id="IPR051536">
    <property type="entry name" value="UDG_Type-4/5"/>
</dbReference>
<comment type="similarity">
    <text evidence="1">Belongs to the uracil-DNA glycosylase (UDG) superfamily. Type 4 (UDGa) family.</text>
</comment>
<dbReference type="SMART" id="SM00987">
    <property type="entry name" value="UreE_C"/>
    <property type="match status" value="1"/>
</dbReference>
<dbReference type="OrthoDB" id="5290748at2"/>
<dbReference type="PANTHER" id="PTHR33693">
    <property type="entry name" value="TYPE-5 URACIL-DNA GLYCOSYLASE"/>
    <property type="match status" value="1"/>
</dbReference>
<sequence>MTRVELARHSRELHEAAAEAAHCTRCSLYRDATQVVFGEGPVGAPLMLVGEQPGDKEDLAGKPFVGPAGRVLDAALAEAGLDRASTYVTNAVKHFKHEQRGKFRLHKQPTRGEVQACRWWLEQELTLVQPKLVVALGVTAARALLEKPVVLSRLRGQVLEFEGYRAIVTLHPSAILRMRDEAEKDAAFRGLCEDLRFAAKIAGKTASD</sequence>
<evidence type="ECO:0000256" key="5">
    <source>
        <dbReference type="ARBA" id="ARBA00022763"/>
    </source>
</evidence>
<dbReference type="Gene3D" id="3.40.470.10">
    <property type="entry name" value="Uracil-DNA glycosylase-like domain"/>
    <property type="match status" value="1"/>
</dbReference>
<evidence type="ECO:0000313" key="12">
    <source>
        <dbReference type="Proteomes" id="UP000256900"/>
    </source>
</evidence>
<keyword evidence="5" id="KW-0227">DNA damage</keyword>
<organism evidence="11 12">
    <name type="scientific">Methylovirgula ligni</name>
    <dbReference type="NCBI Taxonomy" id="569860"/>
    <lineage>
        <taxon>Bacteria</taxon>
        <taxon>Pseudomonadati</taxon>
        <taxon>Pseudomonadota</taxon>
        <taxon>Alphaproteobacteria</taxon>
        <taxon>Hyphomicrobiales</taxon>
        <taxon>Beijerinckiaceae</taxon>
        <taxon>Methylovirgula</taxon>
    </lineage>
</organism>
<keyword evidence="8" id="KW-0411">Iron-sulfur</keyword>
<evidence type="ECO:0000256" key="8">
    <source>
        <dbReference type="ARBA" id="ARBA00023014"/>
    </source>
</evidence>
<dbReference type="NCBIfam" id="TIGR03914">
    <property type="entry name" value="UDG_fam_dom"/>
    <property type="match status" value="1"/>
</dbReference>
<dbReference type="AlphaFoldDB" id="A0A3D9YUY5"/>
<keyword evidence="7" id="KW-0408">Iron</keyword>
<dbReference type="NCBIfam" id="TIGR00758">
    <property type="entry name" value="UDG_fam4"/>
    <property type="match status" value="1"/>
</dbReference>
<evidence type="ECO:0000256" key="2">
    <source>
        <dbReference type="ARBA" id="ARBA00019403"/>
    </source>
</evidence>
<reference evidence="11 12" key="1">
    <citation type="submission" date="2018-08" db="EMBL/GenBank/DDBJ databases">
        <title>Genomic Encyclopedia of Type Strains, Phase IV (KMG-IV): sequencing the most valuable type-strain genomes for metagenomic binning, comparative biology and taxonomic classification.</title>
        <authorList>
            <person name="Goeker M."/>
        </authorList>
    </citation>
    <scope>NUCLEOTIDE SEQUENCE [LARGE SCALE GENOMIC DNA]</scope>
    <source>
        <strain evidence="11 12">BW863</strain>
    </source>
</reference>
<keyword evidence="4" id="KW-0479">Metal-binding</keyword>
<protein>
    <recommendedName>
        <fullName evidence="2">Type-4 uracil-DNA glycosylase</fullName>
    </recommendedName>
</protein>
<gene>
    <name evidence="11" type="ORF">DES32_2376</name>
</gene>
<accession>A0A3D9YUY5</accession>
<dbReference type="InterPro" id="IPR005122">
    <property type="entry name" value="Uracil-DNA_glycosylase-like"/>
</dbReference>
<evidence type="ECO:0000256" key="6">
    <source>
        <dbReference type="ARBA" id="ARBA00022801"/>
    </source>
</evidence>